<dbReference type="PANTHER" id="PTHR10044:SF139">
    <property type="entry name" value="DEATH-ASSOCIATED INHIBITOR OF APOPTOSIS 2"/>
    <property type="match status" value="1"/>
</dbReference>
<evidence type="ECO:0008006" key="4">
    <source>
        <dbReference type="Google" id="ProtNLM"/>
    </source>
</evidence>
<reference evidence="2" key="3">
    <citation type="submission" date="2023-05" db="EMBL/GenBank/DDBJ databases">
        <authorList>
            <person name="Smith C.H."/>
        </authorList>
    </citation>
    <scope>NUCLEOTIDE SEQUENCE</scope>
    <source>
        <strain evidence="2">CHS0354</strain>
        <tissue evidence="2">Mantle</tissue>
    </source>
</reference>
<dbReference type="GO" id="GO:0005634">
    <property type="term" value="C:nucleus"/>
    <property type="evidence" value="ECO:0007669"/>
    <property type="project" value="TreeGrafter"/>
</dbReference>
<gene>
    <name evidence="2" type="ORF">CHS0354_006288</name>
</gene>
<reference evidence="2" key="2">
    <citation type="journal article" date="2021" name="Genome Biol. Evol.">
        <title>Developing a high-quality reference genome for a parasitic bivalve with doubly uniparental inheritance (Bivalvia: Unionida).</title>
        <authorList>
            <person name="Smith C.H."/>
        </authorList>
    </citation>
    <scope>NUCLEOTIDE SEQUENCE</scope>
    <source>
        <strain evidence="2">CHS0354</strain>
        <tissue evidence="2">Mantle</tissue>
    </source>
</reference>
<evidence type="ECO:0000256" key="1">
    <source>
        <dbReference type="SAM" id="MobiDB-lite"/>
    </source>
</evidence>
<reference evidence="2" key="1">
    <citation type="journal article" date="2021" name="Genome Biol. Evol.">
        <title>A High-Quality Reference Genome for a Parasitic Bivalve with Doubly Uniparental Inheritance (Bivalvia: Unionida).</title>
        <authorList>
            <person name="Smith C.H."/>
        </authorList>
    </citation>
    <scope>NUCLEOTIDE SEQUENCE</scope>
    <source>
        <strain evidence="2">CHS0354</strain>
    </source>
</reference>
<dbReference type="AlphaFoldDB" id="A0AAE0VQ95"/>
<feature type="region of interest" description="Disordered" evidence="1">
    <location>
        <begin position="1"/>
        <end position="63"/>
    </location>
</feature>
<dbReference type="Pfam" id="PF00653">
    <property type="entry name" value="BIR"/>
    <property type="match status" value="1"/>
</dbReference>
<dbReference type="SMART" id="SM00238">
    <property type="entry name" value="BIR"/>
    <property type="match status" value="1"/>
</dbReference>
<name>A0AAE0VQ95_9BIVA</name>
<proteinExistence type="predicted"/>
<accession>A0AAE0VQ95</accession>
<feature type="compositionally biased region" description="Low complexity" evidence="1">
    <location>
        <begin position="39"/>
        <end position="55"/>
    </location>
</feature>
<comment type="caution">
    <text evidence="2">The sequence shown here is derived from an EMBL/GenBank/DDBJ whole genome shotgun (WGS) entry which is preliminary data.</text>
</comment>
<dbReference type="InterPro" id="IPR050784">
    <property type="entry name" value="IAP"/>
</dbReference>
<dbReference type="EMBL" id="JAEAOA010000438">
    <property type="protein sequence ID" value="KAK3585242.1"/>
    <property type="molecule type" value="Genomic_DNA"/>
</dbReference>
<protein>
    <recommendedName>
        <fullName evidence="4">Inhibitor of apoptosis 2</fullName>
    </recommendedName>
</protein>
<dbReference type="Gene3D" id="1.10.1170.10">
    <property type="entry name" value="Inhibitor Of Apoptosis Protein (2mihbC-IAP-1), Chain A"/>
    <property type="match status" value="1"/>
</dbReference>
<evidence type="ECO:0000313" key="2">
    <source>
        <dbReference type="EMBL" id="KAK3585242.1"/>
    </source>
</evidence>
<sequence length="377" mass="42545">MDNSFADDLLVNESYPEPDQIDPLNQSLECDAFVPSLGPNPASDSDSAALPATSPHARHGSVNQQPLEQWQADPGVHTAVRGSPKDLPAAQKSRDAYPIMVPGQAAEQVTRYKQNMKCLHWPVRQSQNEMAEAGFIISDNDGVFFCQYCSYIITFEALMFDYDLWTFHFEECNHLHMHYVEQRKKTRDICNQSVPQSSSAMHGGQQFEQLACSITAGQQSGNITGQSAEIIATDAEGGRYTLRGPVKFRQHAEYTARLKTFSKVPSSVVKKPKELAGAGFMYAGTEDRVICFSCGGGFKNWQHTDDPWKDHARMFPDCAYITHVKGFQFVIQSFHWKSRTDIQQTKNWDKSLEILERSLCNLDWNLTCHFVESSRLK</sequence>
<organism evidence="2 3">
    <name type="scientific">Potamilus streckersoni</name>
    <dbReference type="NCBI Taxonomy" id="2493646"/>
    <lineage>
        <taxon>Eukaryota</taxon>
        <taxon>Metazoa</taxon>
        <taxon>Spiralia</taxon>
        <taxon>Lophotrochozoa</taxon>
        <taxon>Mollusca</taxon>
        <taxon>Bivalvia</taxon>
        <taxon>Autobranchia</taxon>
        <taxon>Heteroconchia</taxon>
        <taxon>Palaeoheterodonta</taxon>
        <taxon>Unionida</taxon>
        <taxon>Unionoidea</taxon>
        <taxon>Unionidae</taxon>
        <taxon>Ambleminae</taxon>
        <taxon>Lampsilini</taxon>
        <taxon>Potamilus</taxon>
    </lineage>
</organism>
<dbReference type="CDD" id="cd00022">
    <property type="entry name" value="BIR"/>
    <property type="match status" value="1"/>
</dbReference>
<dbReference type="Proteomes" id="UP001195483">
    <property type="component" value="Unassembled WGS sequence"/>
</dbReference>
<dbReference type="PANTHER" id="PTHR10044">
    <property type="entry name" value="INHIBITOR OF APOPTOSIS"/>
    <property type="match status" value="1"/>
</dbReference>
<dbReference type="InterPro" id="IPR001370">
    <property type="entry name" value="BIR_rpt"/>
</dbReference>
<dbReference type="SUPFAM" id="SSF57924">
    <property type="entry name" value="Inhibitor of apoptosis (IAP) repeat"/>
    <property type="match status" value="2"/>
</dbReference>
<dbReference type="GO" id="GO:0005737">
    <property type="term" value="C:cytoplasm"/>
    <property type="evidence" value="ECO:0007669"/>
    <property type="project" value="TreeGrafter"/>
</dbReference>
<keyword evidence="3" id="KW-1185">Reference proteome</keyword>
<dbReference type="GO" id="GO:0051726">
    <property type="term" value="P:regulation of cell cycle"/>
    <property type="evidence" value="ECO:0007669"/>
    <property type="project" value="TreeGrafter"/>
</dbReference>
<evidence type="ECO:0000313" key="3">
    <source>
        <dbReference type="Proteomes" id="UP001195483"/>
    </source>
</evidence>
<dbReference type="PROSITE" id="PS50143">
    <property type="entry name" value="BIR_REPEAT_2"/>
    <property type="match status" value="1"/>
</dbReference>